<organism evidence="1 2">
    <name type="scientific">Rhodococcus koreensis</name>
    <dbReference type="NCBI Taxonomy" id="99653"/>
    <lineage>
        <taxon>Bacteria</taxon>
        <taxon>Bacillati</taxon>
        <taxon>Actinomycetota</taxon>
        <taxon>Actinomycetes</taxon>
        <taxon>Mycobacteriales</taxon>
        <taxon>Nocardiaceae</taxon>
        <taxon>Rhodococcus</taxon>
    </lineage>
</organism>
<dbReference type="AlphaFoldDB" id="A0A1H4I8A9"/>
<gene>
    <name evidence="1" type="ORF">SAMN04490239_0102</name>
</gene>
<sequence length="100" mass="11201">MHTWPAGINWSSPLLHPALRGERTLKTMTTPLTPREQALRRLPQPYSLALRLRDAGVAEDQMCTYLDIDVHALPPLLEIADAKLTAALRTTPKPEPEEQP</sequence>
<evidence type="ECO:0000313" key="1">
    <source>
        <dbReference type="EMBL" id="SEB29512.1"/>
    </source>
</evidence>
<evidence type="ECO:0008006" key="3">
    <source>
        <dbReference type="Google" id="ProtNLM"/>
    </source>
</evidence>
<keyword evidence="2" id="KW-1185">Reference proteome</keyword>
<dbReference type="Proteomes" id="UP000183561">
    <property type="component" value="Unassembled WGS sequence"/>
</dbReference>
<reference evidence="2" key="1">
    <citation type="submission" date="2016-10" db="EMBL/GenBank/DDBJ databases">
        <authorList>
            <person name="Varghese N."/>
            <person name="Submissions S."/>
        </authorList>
    </citation>
    <scope>NUCLEOTIDE SEQUENCE [LARGE SCALE GENOMIC DNA]</scope>
    <source>
        <strain evidence="2">DSM 44498</strain>
    </source>
</reference>
<evidence type="ECO:0000313" key="2">
    <source>
        <dbReference type="Proteomes" id="UP000183561"/>
    </source>
</evidence>
<protein>
    <recommendedName>
        <fullName evidence="3">Sigma-70, region 4</fullName>
    </recommendedName>
</protein>
<name>A0A1H4I8A9_9NOCA</name>
<proteinExistence type="predicted"/>
<dbReference type="EMBL" id="FNSV01000001">
    <property type="protein sequence ID" value="SEB29512.1"/>
    <property type="molecule type" value="Genomic_DNA"/>
</dbReference>
<accession>A0A1H4I8A9</accession>